<dbReference type="InterPro" id="IPR015946">
    <property type="entry name" value="KH_dom-like_a/b"/>
</dbReference>
<dbReference type="PANTHER" id="PTHR35800">
    <property type="entry name" value="PROTEIN JAG"/>
    <property type="match status" value="1"/>
</dbReference>
<dbReference type="HAMAP" id="MF_00867">
    <property type="entry name" value="KhpB"/>
    <property type="match status" value="1"/>
</dbReference>
<keyword evidence="4 6" id="KW-0143">Chaperone</keyword>
<dbReference type="PROSITE" id="PS51061">
    <property type="entry name" value="R3H"/>
    <property type="match status" value="1"/>
</dbReference>
<dbReference type="PANTHER" id="PTHR35800:SF1">
    <property type="entry name" value="RNA-BINDING PROTEIN KHPB"/>
    <property type="match status" value="1"/>
</dbReference>
<keyword evidence="1 6" id="KW-0963">Cytoplasm</keyword>
<evidence type="ECO:0000256" key="3">
    <source>
        <dbReference type="ARBA" id="ARBA00022960"/>
    </source>
</evidence>
<dbReference type="Gene3D" id="3.30.1370.50">
    <property type="entry name" value="R3H-like domain"/>
    <property type="match status" value="1"/>
</dbReference>
<dbReference type="SMART" id="SM00393">
    <property type="entry name" value="R3H"/>
    <property type="match status" value="1"/>
</dbReference>
<dbReference type="InterPro" id="IPR036867">
    <property type="entry name" value="R3H_dom_sf"/>
</dbReference>
<proteinExistence type="inferred from homology"/>
<dbReference type="GO" id="GO:0008360">
    <property type="term" value="P:regulation of cell shape"/>
    <property type="evidence" value="ECO:0007669"/>
    <property type="project" value="UniProtKB-KW"/>
</dbReference>
<dbReference type="GO" id="GO:0003723">
    <property type="term" value="F:RNA binding"/>
    <property type="evidence" value="ECO:0007669"/>
    <property type="project" value="UniProtKB-UniRule"/>
</dbReference>
<comment type="function">
    <text evidence="6">A probable RNA chaperone. Forms a complex with KhpA which binds to cellular RNA and controls its expression. Plays a role in peptidoglycan (PG) homeostasis and cell length regulation.</text>
</comment>
<evidence type="ECO:0000256" key="5">
    <source>
        <dbReference type="ARBA" id="ARBA00023316"/>
    </source>
</evidence>
<gene>
    <name evidence="6" type="primary">khpB</name>
    <name evidence="6" type="synonym">eloR</name>
    <name evidence="8" type="ORF">ENX73_05035</name>
</gene>
<reference evidence="8" key="1">
    <citation type="journal article" date="2020" name="mSystems">
        <title>Genome- and Community-Level Interaction Insights into Carbon Utilization and Element Cycling Functions of Hydrothermarchaeota in Hydrothermal Sediment.</title>
        <authorList>
            <person name="Zhou Z."/>
            <person name="Liu Y."/>
            <person name="Xu W."/>
            <person name="Pan J."/>
            <person name="Luo Z.H."/>
            <person name="Li M."/>
        </authorList>
    </citation>
    <scope>NUCLEOTIDE SEQUENCE [LARGE SCALE GENOMIC DNA]</scope>
    <source>
        <strain evidence="8">SpSt-966</strain>
    </source>
</reference>
<dbReference type="AlphaFoldDB" id="A0A7V3RF59"/>
<dbReference type="InterPro" id="IPR032782">
    <property type="entry name" value="KhpB_N"/>
</dbReference>
<dbReference type="Gene3D" id="3.30.300.20">
    <property type="match status" value="1"/>
</dbReference>
<keyword evidence="2 6" id="KW-0694">RNA-binding</keyword>
<comment type="subunit">
    <text evidence="6">Forms a complex with KhpA.</text>
</comment>
<dbReference type="GO" id="GO:0005737">
    <property type="term" value="C:cytoplasm"/>
    <property type="evidence" value="ECO:0007669"/>
    <property type="project" value="UniProtKB-SubCell"/>
</dbReference>
<dbReference type="NCBIfam" id="NF041568">
    <property type="entry name" value="Jag_EloR"/>
    <property type="match status" value="1"/>
</dbReference>
<evidence type="ECO:0000259" key="7">
    <source>
        <dbReference type="PROSITE" id="PS51061"/>
    </source>
</evidence>
<comment type="subcellular location">
    <subcellularLocation>
        <location evidence="6">Cytoplasm</location>
    </subcellularLocation>
</comment>
<comment type="domain">
    <text evidence="6">Has an N-terminal Jag-N domain and 2 RNA-binding domains (KH and R3H).</text>
</comment>
<dbReference type="InterPro" id="IPR039247">
    <property type="entry name" value="KhpB"/>
</dbReference>
<comment type="similarity">
    <text evidence="6">Belongs to the KhpB RNA-binding protein family.</text>
</comment>
<protein>
    <recommendedName>
        <fullName evidence="6">RNA-binding protein KhpB</fullName>
    </recommendedName>
    <alternativeName>
        <fullName evidence="6">RNA-binding protein EloR</fullName>
    </alternativeName>
</protein>
<dbReference type="SUPFAM" id="SSF82708">
    <property type="entry name" value="R3H domain"/>
    <property type="match status" value="1"/>
</dbReference>
<organism evidence="8">
    <name type="scientific">Mesoaciditoga lauensis</name>
    <dbReference type="NCBI Taxonomy" id="1495039"/>
    <lineage>
        <taxon>Bacteria</taxon>
        <taxon>Thermotogati</taxon>
        <taxon>Thermotogota</taxon>
        <taxon>Thermotogae</taxon>
        <taxon>Mesoaciditogales</taxon>
        <taxon>Mesoaciditogaceae</taxon>
        <taxon>Mesoaciditoga</taxon>
    </lineage>
</organism>
<sequence>MEKQFESKNIEEAIEIACKDLNVSKEEFDFVVVQEQVKGFFGIGSKNAIIKVTLNDNYNLKAILEFLSKTLSFYGQNPEIKVETIKPMACYSVKVSSDEPLSNLIGKHGHTMESIEHLLSVYVNKLNDHHVSITLDVSEYRIKREEFVKRIVNEAIQKVKKDENRKVSLEPMDSHERKIAHEILSHNADIRSYSVGSEPYRHIVIENAKIRISK</sequence>
<dbReference type="GO" id="GO:0071555">
    <property type="term" value="P:cell wall organization"/>
    <property type="evidence" value="ECO:0007669"/>
    <property type="project" value="UniProtKB-KW"/>
</dbReference>
<dbReference type="SMART" id="SM01245">
    <property type="entry name" value="Jag_N"/>
    <property type="match status" value="1"/>
</dbReference>
<evidence type="ECO:0000256" key="6">
    <source>
        <dbReference type="HAMAP-Rule" id="MF_00867"/>
    </source>
</evidence>
<keyword evidence="3 6" id="KW-0133">Cell shape</keyword>
<dbReference type="InterPro" id="IPR038247">
    <property type="entry name" value="Jag_N_dom_sf"/>
</dbReference>
<feature type="domain" description="R3H" evidence="7">
    <location>
        <begin position="145"/>
        <end position="209"/>
    </location>
</feature>
<evidence type="ECO:0000256" key="1">
    <source>
        <dbReference type="ARBA" id="ARBA00022490"/>
    </source>
</evidence>
<comment type="caution">
    <text evidence="8">The sequence shown here is derived from an EMBL/GenBank/DDBJ whole genome shotgun (WGS) entry which is preliminary data.</text>
</comment>
<name>A0A7V3RF59_9BACT</name>
<dbReference type="GO" id="GO:0009252">
    <property type="term" value="P:peptidoglycan biosynthetic process"/>
    <property type="evidence" value="ECO:0007669"/>
    <property type="project" value="UniProtKB-UniRule"/>
</dbReference>
<dbReference type="Pfam" id="PF01424">
    <property type="entry name" value="R3H"/>
    <property type="match status" value="1"/>
</dbReference>
<evidence type="ECO:0000256" key="4">
    <source>
        <dbReference type="ARBA" id="ARBA00023186"/>
    </source>
</evidence>
<comment type="caution">
    <text evidence="6">Lacks conserved residue(s) required for the propagation of feature annotation.</text>
</comment>
<accession>A0A7V3RF59</accession>
<dbReference type="InterPro" id="IPR034079">
    <property type="entry name" value="R3H_KhpB"/>
</dbReference>
<dbReference type="InterPro" id="IPR001374">
    <property type="entry name" value="R3H_dom"/>
</dbReference>
<evidence type="ECO:0000313" key="8">
    <source>
        <dbReference type="EMBL" id="HGE75471.1"/>
    </source>
</evidence>
<dbReference type="EMBL" id="DTPE01000200">
    <property type="protein sequence ID" value="HGE75471.1"/>
    <property type="molecule type" value="Genomic_DNA"/>
</dbReference>
<dbReference type="Pfam" id="PF14804">
    <property type="entry name" value="Jag_N"/>
    <property type="match status" value="1"/>
</dbReference>
<dbReference type="Gene3D" id="3.30.30.80">
    <property type="entry name" value="probable RNA-binding protein from clostridium symbiosum atcc 14940"/>
    <property type="match status" value="1"/>
</dbReference>
<keyword evidence="5 6" id="KW-0961">Cell wall biogenesis/degradation</keyword>
<dbReference type="CDD" id="cd02644">
    <property type="entry name" value="R3H_jag"/>
    <property type="match status" value="1"/>
</dbReference>
<evidence type="ECO:0000256" key="2">
    <source>
        <dbReference type="ARBA" id="ARBA00022884"/>
    </source>
</evidence>